<dbReference type="SUPFAM" id="SSF56672">
    <property type="entry name" value="DNA/RNA polymerases"/>
    <property type="match status" value="1"/>
</dbReference>
<sequence length="897" mass="102893">MTDYDKKKAKGPKISLNKTLNFMPTVDVPEQFENGKAFLPTWELAEGPCQLKRWHEWSNSSNQGEILTQEFDSLSHLAQKVTLHEQRFAEAKKSFKKINHVYPYIYDSDDEDDSEVVAAEWVRSKKVVPCPWVRSSGKEERFDFDITKADKIFDLLLREKQIQLPAGHIIPSAEELGKRRYCKWHNSGSHCTNDCKVFRQRIQAAIEGGEIKFDDSKKPMKVDGNPFPVNMVHTSGRADDGGKNRNFQMNSARIISKYRRKYDKQQQERYYEEDDGGFDPHWECEFFRFCWNEGMRLPCIEDRPGCSNVAESSSRSYNRSNQLRQTRVPVHQRLGQVNQECDQRDDEDRKTQWCPSGIFTKNQKRRVQRLWNRERFDEVEQEINHRPRQEWRVKNQAAIADEVKADEAKRLAKGKSVVTASVNMVFTLPADFGAKQADVDEVEEASARLVLSPEQAIFEKPEGTENWLLNLLYINSYVNGKLMTKMMVDGGAAVNLMPYVTFRKLGRNTEDLIKTNMVLKDFGGNPSGKKGVLNVELTVSGKTVPTTFFVIDGKGSYSLLLGRDWIHANCCIPSTMHQCLIQWQGDKIEIVPADSFIRPCRYAELVSNIVPVIKKNGKVRVCIDFQDLNKATPKDEHPMPVADQLVDAASGHKILSFMDGNDGYNQIFMEEEDIHKTTFRCPGAIGLFEWVVMTFGLKSAGATYQRAMNYIYHVLIGCLVEVYIDDVVVKSKEIEDHIADLRKFLGFLVHERGFEITQRSVNAIKKIQPPENKIELQEMIGKINFVRRFISNLSGRLEPFTPLLRLKADQKFTWRAEQQKALDSIKEYLSSPPVLIPPQKGIPFRLYLSAGEKSIGSVLIQALEGKERVVFYLSCRLLDAETSTTRKMLCRDIFLVL</sequence>
<feature type="domain" description="Reverse transcriptase" evidence="6">
    <location>
        <begin position="614"/>
        <end position="756"/>
    </location>
</feature>
<dbReference type="Pfam" id="PF00078">
    <property type="entry name" value="RVT_1"/>
    <property type="match status" value="1"/>
</dbReference>
<dbReference type="GO" id="GO:0004519">
    <property type="term" value="F:endonuclease activity"/>
    <property type="evidence" value="ECO:0007669"/>
    <property type="project" value="UniProtKB-KW"/>
</dbReference>
<evidence type="ECO:0000313" key="10">
    <source>
        <dbReference type="Proteomes" id="UP000000763"/>
    </source>
</evidence>
<evidence type="ECO:0000259" key="7">
    <source>
        <dbReference type="Pfam" id="PF17919"/>
    </source>
</evidence>
<dbReference type="InterPro" id="IPR050951">
    <property type="entry name" value="Retrovirus_Pol_polyprotein"/>
</dbReference>
<keyword evidence="4" id="KW-0255">Endonuclease</keyword>
<dbReference type="Gene3D" id="3.10.10.10">
    <property type="entry name" value="HIV Type 1 Reverse Transcriptase, subunit A, domain 1"/>
    <property type="match status" value="1"/>
</dbReference>
<keyword evidence="2" id="KW-0548">Nucleotidyltransferase</keyword>
<dbReference type="Proteomes" id="UP000000763">
    <property type="component" value="Chromosome 4"/>
</dbReference>
<evidence type="ECO:0000256" key="2">
    <source>
        <dbReference type="ARBA" id="ARBA00022695"/>
    </source>
</evidence>
<protein>
    <submittedName>
        <fullName evidence="9">OSJNBa0021F22.22 protein</fullName>
    </submittedName>
    <submittedName>
        <fullName evidence="8">OSJNBa0085C10.6 protein</fullName>
    </submittedName>
</protein>
<dbReference type="InterPro" id="IPR043502">
    <property type="entry name" value="DNA/RNA_pol_sf"/>
</dbReference>
<evidence type="ECO:0000256" key="4">
    <source>
        <dbReference type="ARBA" id="ARBA00022759"/>
    </source>
</evidence>
<organism evidence="9 10">
    <name type="scientific">Oryza sativa subsp. japonica</name>
    <name type="common">Rice</name>
    <dbReference type="NCBI Taxonomy" id="39947"/>
    <lineage>
        <taxon>Eukaryota</taxon>
        <taxon>Viridiplantae</taxon>
        <taxon>Streptophyta</taxon>
        <taxon>Embryophyta</taxon>
        <taxon>Tracheophyta</taxon>
        <taxon>Spermatophyta</taxon>
        <taxon>Magnoliopsida</taxon>
        <taxon>Liliopsida</taxon>
        <taxon>Poales</taxon>
        <taxon>Poaceae</taxon>
        <taxon>BOP clade</taxon>
        <taxon>Oryzoideae</taxon>
        <taxon>Oryzeae</taxon>
        <taxon>Oryzinae</taxon>
        <taxon>Oryza</taxon>
        <taxon>Oryza sativa</taxon>
    </lineage>
</organism>
<dbReference type="EMBL" id="AL662960">
    <property type="protein sequence ID" value="CAE03728.2"/>
    <property type="molecule type" value="Genomic_DNA"/>
</dbReference>
<name>Q7XP78_ORYSJ</name>
<reference evidence="10" key="2">
    <citation type="journal article" date="2005" name="Nature">
        <title>The map-based sequence of the rice genome.</title>
        <authorList>
            <consortium name="International rice genome sequencing project (IRGSP)"/>
            <person name="Matsumoto T."/>
            <person name="Wu J."/>
            <person name="Kanamori H."/>
            <person name="Katayose Y."/>
            <person name="Fujisawa M."/>
            <person name="Namiki N."/>
            <person name="Mizuno H."/>
            <person name="Yamamoto K."/>
            <person name="Antonio B.A."/>
            <person name="Baba T."/>
            <person name="Sakata K."/>
            <person name="Nagamura Y."/>
            <person name="Aoki H."/>
            <person name="Arikawa K."/>
            <person name="Arita K."/>
            <person name="Bito T."/>
            <person name="Chiden Y."/>
            <person name="Fujitsuka N."/>
            <person name="Fukunaka R."/>
            <person name="Hamada M."/>
            <person name="Harada C."/>
            <person name="Hayashi A."/>
            <person name="Hijishita S."/>
            <person name="Honda M."/>
            <person name="Hosokawa S."/>
            <person name="Ichikawa Y."/>
            <person name="Idonuma A."/>
            <person name="Iijima M."/>
            <person name="Ikeda M."/>
            <person name="Ikeno M."/>
            <person name="Ito K."/>
            <person name="Ito S."/>
            <person name="Ito T."/>
            <person name="Ito Y."/>
            <person name="Ito Y."/>
            <person name="Iwabuchi A."/>
            <person name="Kamiya K."/>
            <person name="Karasawa W."/>
            <person name="Kurita K."/>
            <person name="Katagiri S."/>
            <person name="Kikuta A."/>
            <person name="Kobayashi H."/>
            <person name="Kobayashi N."/>
            <person name="Machita K."/>
            <person name="Maehara T."/>
            <person name="Masukawa M."/>
            <person name="Mizubayashi T."/>
            <person name="Mukai Y."/>
            <person name="Nagasaki H."/>
            <person name="Nagata Y."/>
            <person name="Naito S."/>
            <person name="Nakashima M."/>
            <person name="Nakama Y."/>
            <person name="Nakamichi Y."/>
            <person name="Nakamura M."/>
            <person name="Meguro A."/>
            <person name="Negishi M."/>
            <person name="Ohta I."/>
            <person name="Ohta T."/>
            <person name="Okamoto M."/>
            <person name="Ono N."/>
            <person name="Saji S."/>
            <person name="Sakaguchi M."/>
            <person name="Sakai K."/>
            <person name="Shibata M."/>
            <person name="Shimokawa T."/>
            <person name="Song J."/>
            <person name="Takazaki Y."/>
            <person name="Terasawa K."/>
            <person name="Tsugane M."/>
            <person name="Tsuji K."/>
            <person name="Ueda S."/>
            <person name="Waki K."/>
            <person name="Yamagata H."/>
            <person name="Yamamoto M."/>
            <person name="Yamamoto S."/>
            <person name="Yamane H."/>
            <person name="Yoshiki S."/>
            <person name="Yoshihara R."/>
            <person name="Yukawa K."/>
            <person name="Zhong H."/>
            <person name="Yano M."/>
            <person name="Yuan Q."/>
            <person name="Ouyang S."/>
            <person name="Liu J."/>
            <person name="Jones K.M."/>
            <person name="Gansberger K."/>
            <person name="Moffat K."/>
            <person name="Hill J."/>
            <person name="Bera J."/>
            <person name="Fadrosh D."/>
            <person name="Jin S."/>
            <person name="Johri S."/>
            <person name="Kim M."/>
            <person name="Overton L."/>
            <person name="Reardon M."/>
            <person name="Tsitrin T."/>
            <person name="Vuong H."/>
            <person name="Weaver B."/>
            <person name="Ciecko A."/>
            <person name="Tallon L."/>
            <person name="Jackson J."/>
            <person name="Pai G."/>
            <person name="Aken S.V."/>
            <person name="Utterback T."/>
            <person name="Reidmuller S."/>
            <person name="Feldblyum T."/>
            <person name="Hsiao J."/>
            <person name="Zismann V."/>
            <person name="Iobst S."/>
            <person name="de Vazeille A.R."/>
            <person name="Buell C.R."/>
            <person name="Ying K."/>
            <person name="Li Y."/>
            <person name="Lu T."/>
            <person name="Huang Y."/>
            <person name="Zhao Q."/>
            <person name="Feng Q."/>
            <person name="Zhang L."/>
            <person name="Zhu J."/>
            <person name="Weng Q."/>
            <person name="Mu J."/>
            <person name="Lu Y."/>
            <person name="Fan D."/>
            <person name="Liu Y."/>
            <person name="Guan J."/>
            <person name="Zhang Y."/>
            <person name="Yu S."/>
            <person name="Liu X."/>
            <person name="Zhang Y."/>
            <person name="Hong G."/>
            <person name="Han B."/>
            <person name="Choisne N."/>
            <person name="Demange N."/>
            <person name="Orjeda G."/>
            <person name="Samain S."/>
            <person name="Cattolico L."/>
            <person name="Pelletier E."/>
            <person name="Couloux A."/>
            <person name="Segurens B."/>
            <person name="Wincker P."/>
            <person name="D'Hont A."/>
            <person name="Scarpelli C."/>
            <person name="Weissenbach J."/>
            <person name="Salanoubat M."/>
            <person name="Quetier F."/>
            <person name="Yu Y."/>
            <person name="Kim H.R."/>
            <person name="Rambo T."/>
            <person name="Currie J."/>
            <person name="Collura K."/>
            <person name="Luo M."/>
            <person name="Yang T."/>
            <person name="Ammiraju J.S.S."/>
            <person name="Engler F."/>
            <person name="Soderlund C."/>
            <person name="Wing R.A."/>
            <person name="Palmer L.E."/>
            <person name="de la Bastide M."/>
            <person name="Spiegel L."/>
            <person name="Nascimento L."/>
            <person name="Zutavern T."/>
            <person name="O'Shaughnessy A."/>
            <person name="Dike S."/>
            <person name="Dedhia N."/>
            <person name="Preston R."/>
            <person name="Balija V."/>
            <person name="McCombie W.R."/>
            <person name="Chow T."/>
            <person name="Chen H."/>
            <person name="Chung M."/>
            <person name="Chen C."/>
            <person name="Shaw J."/>
            <person name="Wu H."/>
            <person name="Hsiao K."/>
            <person name="Chao Y."/>
            <person name="Chu M."/>
            <person name="Cheng C."/>
            <person name="Hour A."/>
            <person name="Lee P."/>
            <person name="Lin S."/>
            <person name="Lin Y."/>
            <person name="Liou J."/>
            <person name="Liu S."/>
            <person name="Hsing Y."/>
            <person name="Raghuvanshi S."/>
            <person name="Mohanty A."/>
            <person name="Bharti A.K."/>
            <person name="Gaur A."/>
            <person name="Gupta V."/>
            <person name="Kumar D."/>
            <person name="Ravi V."/>
            <person name="Vij S."/>
            <person name="Kapur A."/>
            <person name="Khurana P."/>
            <person name="Khurana P."/>
            <person name="Khurana J.P."/>
            <person name="Tyagi A.K."/>
            <person name="Gaikwad K."/>
            <person name="Singh A."/>
            <person name="Dalal V."/>
            <person name="Srivastava S."/>
            <person name="Dixit A."/>
            <person name="Pal A.K."/>
            <person name="Ghazi I.A."/>
            <person name="Yadav M."/>
            <person name="Pandit A."/>
            <person name="Bhargava A."/>
            <person name="Sureshbabu K."/>
            <person name="Batra K."/>
            <person name="Sharma T.R."/>
            <person name="Mohapatra T."/>
            <person name="Singh N.K."/>
            <person name="Messing J."/>
            <person name="Nelson A.B."/>
            <person name="Fuks G."/>
            <person name="Kavchok S."/>
            <person name="Keizer G."/>
            <person name="Linton E."/>
            <person name="Llaca V."/>
            <person name="Song R."/>
            <person name="Tanyolac B."/>
            <person name="Young S."/>
            <person name="Ho-Il K."/>
            <person name="Hahn J.H."/>
            <person name="Sangsakoo G."/>
            <person name="Vanavichit A."/>
            <person name="de Mattos Luiz.A.T."/>
            <person name="Zimmer P.D."/>
            <person name="Malone G."/>
            <person name="Dellagostin O."/>
            <person name="de Oliveira A.C."/>
            <person name="Bevan M."/>
            <person name="Bancroft I."/>
            <person name="Minx P."/>
            <person name="Cordum H."/>
            <person name="Wilson R."/>
            <person name="Cheng Z."/>
            <person name="Jin W."/>
            <person name="Jiang J."/>
            <person name="Leong S.A."/>
            <person name="Iwama H."/>
            <person name="Gojobori T."/>
            <person name="Itoh T."/>
            <person name="Niimura Y."/>
            <person name="Fujii Y."/>
            <person name="Habara T."/>
            <person name="Sakai H."/>
            <person name="Sato Y."/>
            <person name="Wilson G."/>
            <person name="Kumar K."/>
            <person name="McCouch S."/>
            <person name="Juretic N."/>
            <person name="Hoen D."/>
            <person name="Wright S."/>
            <person name="Bruskiewich R."/>
            <person name="Bureau T."/>
            <person name="Miyao A."/>
            <person name="Hirochika H."/>
            <person name="Nishikawa T."/>
            <person name="Kadowaki K."/>
            <person name="Sugiura M."/>
            <person name="Burr B."/>
            <person name="Sasaki T."/>
        </authorList>
    </citation>
    <scope>NUCLEOTIDE SEQUENCE [LARGE SCALE GENOMIC DNA]</scope>
    <source>
        <strain evidence="10">cv. Nipponbare</strain>
    </source>
</reference>
<evidence type="ECO:0000313" key="8">
    <source>
        <dbReference type="EMBL" id="CAD40054.3"/>
    </source>
</evidence>
<dbReference type="PANTHER" id="PTHR37984:SF5">
    <property type="entry name" value="PROTEIN NYNRIN-LIKE"/>
    <property type="match status" value="1"/>
</dbReference>
<keyword evidence="3" id="KW-0540">Nuclease</keyword>
<reference evidence="10" key="3">
    <citation type="journal article" date="2008" name="Nucleic Acids Res.">
        <title>The rice annotation project database (RAP-DB): 2008 update.</title>
        <authorList>
            <consortium name="The rice annotation project (RAP)"/>
        </authorList>
    </citation>
    <scope>GENOME REANNOTATION</scope>
    <source>
        <strain evidence="10">cv. Nipponbare</strain>
    </source>
</reference>
<evidence type="ECO:0000259" key="6">
    <source>
        <dbReference type="Pfam" id="PF00078"/>
    </source>
</evidence>
<proteinExistence type="predicted"/>
<dbReference type="CDD" id="cd00303">
    <property type="entry name" value="retropepsin_like"/>
    <property type="match status" value="1"/>
</dbReference>
<keyword evidence="1" id="KW-0808">Transferase</keyword>
<dbReference type="InterPro" id="IPR043128">
    <property type="entry name" value="Rev_trsase/Diguanyl_cyclase"/>
</dbReference>
<dbReference type="InterPro" id="IPR000477">
    <property type="entry name" value="RT_dom"/>
</dbReference>
<accession>Q7XP78</accession>
<keyword evidence="4" id="KW-0378">Hydrolase</keyword>
<evidence type="ECO:0000256" key="1">
    <source>
        <dbReference type="ARBA" id="ARBA00022679"/>
    </source>
</evidence>
<dbReference type="EMBL" id="AL731643">
    <property type="protein sequence ID" value="CAD40054.3"/>
    <property type="molecule type" value="Genomic_DNA"/>
</dbReference>
<dbReference type="PANTHER" id="PTHR37984">
    <property type="entry name" value="PROTEIN CBG26694"/>
    <property type="match status" value="1"/>
</dbReference>
<evidence type="ECO:0000256" key="5">
    <source>
        <dbReference type="ARBA" id="ARBA00023268"/>
    </source>
</evidence>
<dbReference type="SUPFAM" id="SSF50630">
    <property type="entry name" value="Acid proteases"/>
    <property type="match status" value="1"/>
</dbReference>
<dbReference type="AlphaFoldDB" id="Q7XP78"/>
<gene>
    <name evidence="9" type="ORF">OSJNBa0021F22.22</name>
    <name evidence="8" type="ORF">OSJNBa0085C10.6</name>
</gene>
<dbReference type="Gene3D" id="2.40.70.10">
    <property type="entry name" value="Acid Proteases"/>
    <property type="match status" value="1"/>
</dbReference>
<accession>Q7X6G9</accession>
<dbReference type="InterPro" id="IPR021109">
    <property type="entry name" value="Peptidase_aspartic_dom_sf"/>
</dbReference>
<evidence type="ECO:0000313" key="9">
    <source>
        <dbReference type="EMBL" id="CAE03728.2"/>
    </source>
</evidence>
<keyword evidence="5" id="KW-0511">Multifunctional enzyme</keyword>
<dbReference type="CDD" id="cd01647">
    <property type="entry name" value="RT_LTR"/>
    <property type="match status" value="1"/>
</dbReference>
<feature type="domain" description="Reverse transcriptase/retrotransposon-derived protein RNase H-like" evidence="7">
    <location>
        <begin position="814"/>
        <end position="884"/>
    </location>
</feature>
<evidence type="ECO:0000256" key="3">
    <source>
        <dbReference type="ARBA" id="ARBA00022722"/>
    </source>
</evidence>
<reference evidence="9" key="1">
    <citation type="journal article" date="2002" name="Nature">
        <title>Sequence and analysis of rice chromosome 4.</title>
        <authorList>
            <person name="Feng Q."/>
            <person name="Zhang Y."/>
            <person name="Hao P."/>
            <person name="Wang S."/>
            <person name="Fu G."/>
            <person name="Huang Y."/>
            <person name="Li Y."/>
            <person name="Zhu J."/>
            <person name="Liu Y."/>
            <person name="Hu X."/>
            <person name="Jia P."/>
            <person name="Zhang Y."/>
            <person name="Zhao Q."/>
            <person name="Ying K."/>
            <person name="Yu S."/>
            <person name="Tang Y."/>
            <person name="Weng Q."/>
            <person name="Zhang L."/>
            <person name="Lu Y."/>
            <person name="Mu J."/>
            <person name="Lu Y."/>
            <person name="Zhang L.S."/>
            <person name="Yu Z."/>
            <person name="Fan D."/>
            <person name="Liu X."/>
            <person name="Lu T."/>
            <person name="Li C."/>
            <person name="Wu Y."/>
            <person name="Sun T."/>
            <person name="Lei H."/>
            <person name="Li T."/>
            <person name="Hu H."/>
            <person name="Guan J."/>
            <person name="Wu M."/>
            <person name="Zhang R."/>
            <person name="Zhou B."/>
            <person name="Chen Z."/>
            <person name="Chen L."/>
            <person name="Jin Z."/>
            <person name="Wang R."/>
            <person name="Yin H."/>
            <person name="Cai Z."/>
            <person name="Ren S."/>
            <person name="Lv G."/>
            <person name="Gu W."/>
            <person name="Zhu G."/>
            <person name="Tu Y."/>
            <person name="Jia J."/>
            <person name="Zhang Y."/>
            <person name="Chen J."/>
            <person name="Kang H."/>
            <person name="Chen X."/>
            <person name="Shao C."/>
            <person name="Sun Y."/>
            <person name="Hu Q."/>
            <person name="Zhang X."/>
            <person name="Zhang W."/>
            <person name="Wang L."/>
            <person name="Ding C."/>
            <person name="Sheng H."/>
            <person name="Gu J."/>
            <person name="Chen S."/>
            <person name="Ni L."/>
            <person name="Zhu F."/>
            <person name="Chen W."/>
            <person name="Lan L."/>
            <person name="Lai Y."/>
            <person name="Cheng Z."/>
            <person name="Gu M."/>
            <person name="Jiang J."/>
            <person name="Li J."/>
            <person name="Hong G."/>
            <person name="Xue Y."/>
            <person name="Han B."/>
        </authorList>
    </citation>
    <scope>NUCLEOTIDE SEQUENCE</scope>
</reference>
<dbReference type="InterPro" id="IPR041577">
    <property type="entry name" value="RT_RNaseH_2"/>
</dbReference>
<dbReference type="Pfam" id="PF17919">
    <property type="entry name" value="RT_RNaseH_2"/>
    <property type="match status" value="1"/>
</dbReference>
<dbReference type="GO" id="GO:0016779">
    <property type="term" value="F:nucleotidyltransferase activity"/>
    <property type="evidence" value="ECO:0007669"/>
    <property type="project" value="UniProtKB-KW"/>
</dbReference>
<dbReference type="Gene3D" id="3.30.70.270">
    <property type="match status" value="2"/>
</dbReference>